<gene>
    <name evidence="2" type="ORF">Ani05nite_01630</name>
</gene>
<name>A0A919JH18_9ACTN</name>
<reference evidence="2" key="1">
    <citation type="submission" date="2021-01" db="EMBL/GenBank/DDBJ databases">
        <title>Whole genome shotgun sequence of Actinoplanes nipponensis NBRC 14063.</title>
        <authorList>
            <person name="Komaki H."/>
            <person name="Tamura T."/>
        </authorList>
    </citation>
    <scope>NUCLEOTIDE SEQUENCE</scope>
    <source>
        <strain evidence="2">NBRC 14063</strain>
    </source>
</reference>
<feature type="region of interest" description="Disordered" evidence="1">
    <location>
        <begin position="1"/>
        <end position="101"/>
    </location>
</feature>
<organism evidence="2 3">
    <name type="scientific">Actinoplanes nipponensis</name>
    <dbReference type="NCBI Taxonomy" id="135950"/>
    <lineage>
        <taxon>Bacteria</taxon>
        <taxon>Bacillati</taxon>
        <taxon>Actinomycetota</taxon>
        <taxon>Actinomycetes</taxon>
        <taxon>Micromonosporales</taxon>
        <taxon>Micromonosporaceae</taxon>
        <taxon>Actinoplanes</taxon>
    </lineage>
</organism>
<dbReference type="EMBL" id="BOMQ01000004">
    <property type="protein sequence ID" value="GIE46629.1"/>
    <property type="molecule type" value="Genomic_DNA"/>
</dbReference>
<proteinExistence type="predicted"/>
<evidence type="ECO:0000313" key="3">
    <source>
        <dbReference type="Proteomes" id="UP000647172"/>
    </source>
</evidence>
<evidence type="ECO:0000256" key="1">
    <source>
        <dbReference type="SAM" id="MobiDB-lite"/>
    </source>
</evidence>
<keyword evidence="3" id="KW-1185">Reference proteome</keyword>
<accession>A0A919JH18</accession>
<comment type="caution">
    <text evidence="2">The sequence shown here is derived from an EMBL/GenBank/DDBJ whole genome shotgun (WGS) entry which is preliminary data.</text>
</comment>
<dbReference type="Proteomes" id="UP000647172">
    <property type="component" value="Unassembled WGS sequence"/>
</dbReference>
<evidence type="ECO:0000313" key="2">
    <source>
        <dbReference type="EMBL" id="GIE46629.1"/>
    </source>
</evidence>
<feature type="compositionally biased region" description="Basic and acidic residues" evidence="1">
    <location>
        <begin position="91"/>
        <end position="101"/>
    </location>
</feature>
<sequence length="101" mass="11233">MTQRCKTAGPQRRRAATGQDRNAAEPQRRRVAKTAVSQGPPCPKDRRVPRTAVSQGPPCRKDRRAARTAVTLRERGPALSGDSTPPRPKRRDGERWVEAPQ</sequence>
<protein>
    <submittedName>
        <fullName evidence="2">Uncharacterized protein</fullName>
    </submittedName>
</protein>
<dbReference type="AlphaFoldDB" id="A0A919JH18"/>